<keyword evidence="2" id="KW-1185">Reference proteome</keyword>
<evidence type="ECO:0000313" key="2">
    <source>
        <dbReference type="Proteomes" id="UP001497516"/>
    </source>
</evidence>
<protein>
    <submittedName>
        <fullName evidence="1">Uncharacterized protein</fullName>
    </submittedName>
</protein>
<organism evidence="1 2">
    <name type="scientific">Linum trigynum</name>
    <dbReference type="NCBI Taxonomy" id="586398"/>
    <lineage>
        <taxon>Eukaryota</taxon>
        <taxon>Viridiplantae</taxon>
        <taxon>Streptophyta</taxon>
        <taxon>Embryophyta</taxon>
        <taxon>Tracheophyta</taxon>
        <taxon>Spermatophyta</taxon>
        <taxon>Magnoliopsida</taxon>
        <taxon>eudicotyledons</taxon>
        <taxon>Gunneridae</taxon>
        <taxon>Pentapetalae</taxon>
        <taxon>rosids</taxon>
        <taxon>fabids</taxon>
        <taxon>Malpighiales</taxon>
        <taxon>Linaceae</taxon>
        <taxon>Linum</taxon>
    </lineage>
</organism>
<evidence type="ECO:0000313" key="1">
    <source>
        <dbReference type="EMBL" id="CAL1368763.1"/>
    </source>
</evidence>
<proteinExistence type="predicted"/>
<reference evidence="1 2" key="1">
    <citation type="submission" date="2024-04" db="EMBL/GenBank/DDBJ databases">
        <authorList>
            <person name="Fracassetti M."/>
        </authorList>
    </citation>
    <scope>NUCLEOTIDE SEQUENCE [LARGE SCALE GENOMIC DNA]</scope>
</reference>
<accession>A0AAV2D7D7</accession>
<gene>
    <name evidence="1" type="ORF">LTRI10_LOCUS11727</name>
</gene>
<dbReference type="EMBL" id="OZ034815">
    <property type="protein sequence ID" value="CAL1368763.1"/>
    <property type="molecule type" value="Genomic_DNA"/>
</dbReference>
<dbReference type="AlphaFoldDB" id="A0AAV2D7D7"/>
<name>A0AAV2D7D7_9ROSI</name>
<dbReference type="Proteomes" id="UP001497516">
    <property type="component" value="Chromosome 2"/>
</dbReference>
<sequence>MTYFLRAPYRAGDPLLIFVSLPQRSFLSASSAWAFSSMMLIKCSLVSVTPSDCAVSCASSSPPCASSDTWGAPSETASLGARLLSPAISAASSMTYVPKAIFPYLARQLFVPRNLPPPMALALLLSSTRFCSMSSLLHAKAPVEPP</sequence>